<dbReference type="GO" id="GO:0005524">
    <property type="term" value="F:ATP binding"/>
    <property type="evidence" value="ECO:0007669"/>
    <property type="project" value="UniProtKB-UniRule"/>
</dbReference>
<comment type="similarity">
    <text evidence="3">Belongs to the protein kinase superfamily. NEK Ser/Thr protein kinase family. NIMA subfamily.</text>
</comment>
<dbReference type="InterPro" id="IPR000719">
    <property type="entry name" value="Prot_kinase_dom"/>
</dbReference>
<evidence type="ECO:0000256" key="2">
    <source>
        <dbReference type="ARBA" id="ARBA00004647"/>
    </source>
</evidence>
<dbReference type="InterPro" id="IPR019734">
    <property type="entry name" value="TPR_rpt"/>
</dbReference>
<dbReference type="Pfam" id="PF13432">
    <property type="entry name" value="TPR_16"/>
    <property type="match status" value="1"/>
</dbReference>
<keyword evidence="4" id="KW-0723">Serine/threonine-protein kinase</keyword>
<keyword evidence="6 11" id="KW-0547">Nucleotide-binding</keyword>
<dbReference type="InterPro" id="IPR011990">
    <property type="entry name" value="TPR-like_helical_dom_sf"/>
</dbReference>
<evidence type="ECO:0000256" key="7">
    <source>
        <dbReference type="ARBA" id="ARBA00022777"/>
    </source>
</evidence>
<dbReference type="SMART" id="SM00220">
    <property type="entry name" value="S_TKc"/>
    <property type="match status" value="1"/>
</dbReference>
<evidence type="ECO:0000256" key="10">
    <source>
        <dbReference type="PROSITE-ProRule" id="PRU00339"/>
    </source>
</evidence>
<organism evidence="14 15">
    <name type="scientific">Symmachiella dynata</name>
    <dbReference type="NCBI Taxonomy" id="2527995"/>
    <lineage>
        <taxon>Bacteria</taxon>
        <taxon>Pseudomonadati</taxon>
        <taxon>Planctomycetota</taxon>
        <taxon>Planctomycetia</taxon>
        <taxon>Planctomycetales</taxon>
        <taxon>Planctomycetaceae</taxon>
        <taxon>Symmachiella</taxon>
    </lineage>
</organism>
<dbReference type="GO" id="GO:0004715">
    <property type="term" value="F:non-membrane spanning protein tyrosine kinase activity"/>
    <property type="evidence" value="ECO:0007669"/>
    <property type="project" value="UniProtKB-EC"/>
</dbReference>
<dbReference type="PROSITE" id="PS00108">
    <property type="entry name" value="PROTEIN_KINASE_ST"/>
    <property type="match status" value="1"/>
</dbReference>
<dbReference type="SMART" id="SM00028">
    <property type="entry name" value="TPR"/>
    <property type="match status" value="3"/>
</dbReference>
<feature type="transmembrane region" description="Helical" evidence="12">
    <location>
        <begin position="443"/>
        <end position="466"/>
    </location>
</feature>
<feature type="domain" description="Protein kinase" evidence="13">
    <location>
        <begin position="83"/>
        <end position="417"/>
    </location>
</feature>
<dbReference type="SUPFAM" id="SSF48452">
    <property type="entry name" value="TPR-like"/>
    <property type="match status" value="1"/>
</dbReference>
<gene>
    <name evidence="14" type="primary">masK</name>
    <name evidence="14" type="ORF">Mal52_44090</name>
</gene>
<accession>A0A517ZTV8</accession>
<dbReference type="SUPFAM" id="SSF81901">
    <property type="entry name" value="HCP-like"/>
    <property type="match status" value="1"/>
</dbReference>
<dbReference type="PANTHER" id="PTHR43289:SF34">
    <property type="entry name" value="SERINE_THREONINE-PROTEIN KINASE YBDM-RELATED"/>
    <property type="match status" value="1"/>
</dbReference>
<dbReference type="EMBL" id="CP036276">
    <property type="protein sequence ID" value="QDU45912.1"/>
    <property type="molecule type" value="Genomic_DNA"/>
</dbReference>
<dbReference type="CDD" id="cd14014">
    <property type="entry name" value="STKc_PknB_like"/>
    <property type="match status" value="1"/>
</dbReference>
<keyword evidence="9" id="KW-0206">Cytoskeleton</keyword>
<evidence type="ECO:0000256" key="6">
    <source>
        <dbReference type="ARBA" id="ARBA00022741"/>
    </source>
</evidence>
<keyword evidence="15" id="KW-1185">Reference proteome</keyword>
<keyword evidence="12" id="KW-1133">Transmembrane helix</keyword>
<evidence type="ECO:0000256" key="4">
    <source>
        <dbReference type="ARBA" id="ARBA00022527"/>
    </source>
</evidence>
<evidence type="ECO:0000256" key="1">
    <source>
        <dbReference type="ARBA" id="ARBA00004300"/>
    </source>
</evidence>
<proteinExistence type="inferred from homology"/>
<keyword evidence="12" id="KW-0812">Transmembrane</keyword>
<dbReference type="GO" id="GO:0004674">
    <property type="term" value="F:protein serine/threonine kinase activity"/>
    <property type="evidence" value="ECO:0007669"/>
    <property type="project" value="UniProtKB-KW"/>
</dbReference>
<dbReference type="GO" id="GO:0000922">
    <property type="term" value="C:spindle pole"/>
    <property type="evidence" value="ECO:0007669"/>
    <property type="project" value="UniProtKB-SubCell"/>
</dbReference>
<feature type="binding site" evidence="11">
    <location>
        <position position="112"/>
    </location>
    <ligand>
        <name>ATP</name>
        <dbReference type="ChEBI" id="CHEBI:30616"/>
    </ligand>
</feature>
<keyword evidence="10" id="KW-0802">TPR repeat</keyword>
<evidence type="ECO:0000313" key="14">
    <source>
        <dbReference type="EMBL" id="QDU45912.1"/>
    </source>
</evidence>
<keyword evidence="9" id="KW-0963">Cytoplasm</keyword>
<dbReference type="PROSITE" id="PS50011">
    <property type="entry name" value="PROTEIN_KINASE_DOM"/>
    <property type="match status" value="1"/>
</dbReference>
<dbReference type="EC" id="2.7.10.2" evidence="14"/>
<keyword evidence="5 14" id="KW-0808">Transferase</keyword>
<dbReference type="PANTHER" id="PTHR43289">
    <property type="entry name" value="MITOGEN-ACTIVATED PROTEIN KINASE KINASE KINASE 20-RELATED"/>
    <property type="match status" value="1"/>
</dbReference>
<dbReference type="InterPro" id="IPR011009">
    <property type="entry name" value="Kinase-like_dom_sf"/>
</dbReference>
<evidence type="ECO:0000256" key="5">
    <source>
        <dbReference type="ARBA" id="ARBA00022679"/>
    </source>
</evidence>
<dbReference type="Proteomes" id="UP000319383">
    <property type="component" value="Chromosome"/>
</dbReference>
<dbReference type="SUPFAM" id="SSF56112">
    <property type="entry name" value="Protein kinase-like (PK-like)"/>
    <property type="match status" value="1"/>
</dbReference>
<protein>
    <submittedName>
        <fullName evidence="14">Tyrosine-protein kinase MasK</fullName>
        <ecNumber evidence="14">2.7.10.2</ecNumber>
    </submittedName>
</protein>
<evidence type="ECO:0000256" key="12">
    <source>
        <dbReference type="SAM" id="Phobius"/>
    </source>
</evidence>
<dbReference type="Pfam" id="PF07714">
    <property type="entry name" value="PK_Tyr_Ser-Thr"/>
    <property type="match status" value="1"/>
</dbReference>
<name>A0A517ZTV8_9PLAN</name>
<dbReference type="InterPro" id="IPR008271">
    <property type="entry name" value="Ser/Thr_kinase_AS"/>
</dbReference>
<dbReference type="InterPro" id="IPR017441">
    <property type="entry name" value="Protein_kinase_ATP_BS"/>
</dbReference>
<evidence type="ECO:0000256" key="8">
    <source>
        <dbReference type="ARBA" id="ARBA00022840"/>
    </source>
</evidence>
<dbReference type="AlphaFoldDB" id="A0A517ZTV8"/>
<dbReference type="InterPro" id="IPR001245">
    <property type="entry name" value="Ser-Thr/Tyr_kinase_cat_dom"/>
</dbReference>
<evidence type="ECO:0000256" key="9">
    <source>
        <dbReference type="ARBA" id="ARBA00023212"/>
    </source>
</evidence>
<keyword evidence="7 14" id="KW-0418">Kinase</keyword>
<dbReference type="Gene3D" id="1.25.40.10">
    <property type="entry name" value="Tetratricopeptide repeat domain"/>
    <property type="match status" value="3"/>
</dbReference>
<comment type="subcellular location">
    <subcellularLocation>
        <location evidence="1">Cytoplasm</location>
        <location evidence="1">Cytoskeleton</location>
        <location evidence="1">Microtubule organizing center</location>
        <location evidence="1">Centrosome</location>
    </subcellularLocation>
    <subcellularLocation>
        <location evidence="2">Cytoplasm</location>
        <location evidence="2">Cytoskeleton</location>
        <location evidence="2">Spindle pole</location>
    </subcellularLocation>
</comment>
<dbReference type="GO" id="GO:0005813">
    <property type="term" value="C:centrosome"/>
    <property type="evidence" value="ECO:0007669"/>
    <property type="project" value="UniProtKB-SubCell"/>
</dbReference>
<feature type="repeat" description="TPR" evidence="10">
    <location>
        <begin position="917"/>
        <end position="950"/>
    </location>
</feature>
<evidence type="ECO:0000256" key="11">
    <source>
        <dbReference type="PROSITE-ProRule" id="PRU10141"/>
    </source>
</evidence>
<dbReference type="Gene3D" id="1.10.510.10">
    <property type="entry name" value="Transferase(Phosphotransferase) domain 1"/>
    <property type="match status" value="1"/>
</dbReference>
<evidence type="ECO:0000256" key="3">
    <source>
        <dbReference type="ARBA" id="ARBA00010886"/>
    </source>
</evidence>
<reference evidence="14 15" key="1">
    <citation type="submission" date="2019-02" db="EMBL/GenBank/DDBJ databases">
        <title>Deep-cultivation of Planctomycetes and their phenomic and genomic characterization uncovers novel biology.</title>
        <authorList>
            <person name="Wiegand S."/>
            <person name="Jogler M."/>
            <person name="Boedeker C."/>
            <person name="Pinto D."/>
            <person name="Vollmers J."/>
            <person name="Rivas-Marin E."/>
            <person name="Kohn T."/>
            <person name="Peeters S.H."/>
            <person name="Heuer A."/>
            <person name="Rast P."/>
            <person name="Oberbeckmann S."/>
            <person name="Bunk B."/>
            <person name="Jeske O."/>
            <person name="Meyerdierks A."/>
            <person name="Storesund J.E."/>
            <person name="Kallscheuer N."/>
            <person name="Luecker S."/>
            <person name="Lage O.M."/>
            <person name="Pohl T."/>
            <person name="Merkel B.J."/>
            <person name="Hornburger P."/>
            <person name="Mueller R.-W."/>
            <person name="Bruemmer F."/>
            <person name="Labrenz M."/>
            <person name="Spormann A.M."/>
            <person name="Op den Camp H."/>
            <person name="Overmann J."/>
            <person name="Amann R."/>
            <person name="Jetten M.S.M."/>
            <person name="Mascher T."/>
            <person name="Medema M.H."/>
            <person name="Devos D.P."/>
            <person name="Kaster A.-K."/>
            <person name="Ovreas L."/>
            <person name="Rohde M."/>
            <person name="Galperin M.Y."/>
            <person name="Jogler C."/>
        </authorList>
    </citation>
    <scope>NUCLEOTIDE SEQUENCE [LARGE SCALE GENOMIC DNA]</scope>
    <source>
        <strain evidence="14 15">Mal52</strain>
    </source>
</reference>
<evidence type="ECO:0000259" key="13">
    <source>
        <dbReference type="PROSITE" id="PS50011"/>
    </source>
</evidence>
<evidence type="ECO:0000313" key="15">
    <source>
        <dbReference type="Proteomes" id="UP000319383"/>
    </source>
</evidence>
<sequence length="1011" mass="114619">MKEPHSHVGSADDSLFDQIADEITDRFSRGETLDVEEFVTRYPQFEEVIRQLFPALAALASPESTQFRDDDHPESTEKIIGDFRLIRQIGRGGMGIVYEAQQISLQRRVALKILPFAAVLDPRQLQRFKIEAQAAAGLHHPHIVPVHSVGTDRGVHYYAMQYVDGQDLATVLKQLRLSLVDGQIAELPAVTRVKNAGSSQEAAKCEMILDPQAGGTSFDTQAHEAETAARVVETNRIQCHTTQSLADRHNRFRTIAELGIQAAEALDYAHQRGIIHRDIKPSNLLIDGEGVLWITDFGLAQMESEGNLTMTGDFIGTLQYMSPEQALGHHELVDQRTDIYALGVTLYELLTCQPMLPMADKAVMLKNIAVEEPPLPSSFDRTVPADLETIVLKATAKDPAARYASAGALADDLRHYLELRPILAKRPGVWDRFAKWSRRNNTLVSSIAAILLMAVVALSLSMFFVARAYQAESKQRKIAERQSRRADDNLTHALKAVNEMLTEVASDEIVDVPQMATVRRELLQKAVNFLEHLSAAEGDVPTVHYETARAYVKITNIHEALGEFEQAEQTGKRAIAMLKKLIAANPRNAVYRDTLTEAYGYLGTSYFQRRPTYMDDALATCKLRLDETQSLVEDFPGELRFRRRFAEVNTDMGNFHWEAQHQHEAEIYLRKAVRIWNEIKSEYPNAADGPDEAHCRQWLGTMLLRTLHFDEAELELLFANRVYEQLVQDQPNNTDIRGRLAQNRSYLGQLYFRQGDYNRSGEFRRKATQLRELLAEEFPNVYEHKRRLAICYENLILTLGREQKFDEARVQMEKQRILRRDISIRFPQLPGKPGGIGWGPCDLATMMYDTGHIDLARQYFSQALQDFETDVEHFPQHFKAQHWLSWLLVRCPISELRDPHKALPLAKQATLTRPDDGDAMCVLGVAEYRCGQVEQAVTTLNRAIELSNNDAAVVAQYVLAMIDWEQDRRDEAVRRFSETATLKSAALEHDPTLKWMHDEAALLLDLTTNGK</sequence>
<dbReference type="PROSITE" id="PS00107">
    <property type="entry name" value="PROTEIN_KINASE_ATP"/>
    <property type="match status" value="1"/>
</dbReference>
<dbReference type="KEGG" id="sdyn:Mal52_44090"/>
<dbReference type="Gene3D" id="3.30.200.20">
    <property type="entry name" value="Phosphorylase Kinase, domain 1"/>
    <property type="match status" value="1"/>
</dbReference>
<dbReference type="PROSITE" id="PS50005">
    <property type="entry name" value="TPR"/>
    <property type="match status" value="1"/>
</dbReference>
<keyword evidence="8 11" id="KW-0067">ATP-binding</keyword>
<dbReference type="RefSeq" id="WP_145378445.1">
    <property type="nucleotide sequence ID" value="NZ_CP036276.1"/>
</dbReference>
<keyword evidence="12" id="KW-0472">Membrane</keyword>